<dbReference type="SUPFAM" id="SSF51161">
    <property type="entry name" value="Trimeric LpxA-like enzymes"/>
    <property type="match status" value="1"/>
</dbReference>
<dbReference type="EC" id="2.7.7.24" evidence="3"/>
<protein>
    <submittedName>
        <fullName evidence="3">Glucose-1-phosphate thymidyltransferase (RfbA, rffH)</fullName>
        <ecNumber evidence="3">2.7.7.24</ecNumber>
    </submittedName>
</protein>
<keyword evidence="3" id="KW-0548">Nucleotidyltransferase</keyword>
<evidence type="ECO:0000259" key="2">
    <source>
        <dbReference type="Pfam" id="PF25087"/>
    </source>
</evidence>
<dbReference type="InterPro" id="IPR011004">
    <property type="entry name" value="Trimer_LpxA-like_sf"/>
</dbReference>
<dbReference type="InterPro" id="IPR056729">
    <property type="entry name" value="GMPPB_C"/>
</dbReference>
<gene>
    <name evidence="3" type="primary">rfbA</name>
    <name evidence="3" type="synonym">rffH</name>
</gene>
<name>A0A075HPA4_9ARCH</name>
<reference evidence="3" key="1">
    <citation type="journal article" date="2014" name="Genome Biol. Evol.">
        <title>Pangenome evidence for extensive interdomain horizontal transfer affecting lineage core and shell genes in uncultured planktonic thaumarchaeota and euryarchaeota.</title>
        <authorList>
            <person name="Deschamps P."/>
            <person name="Zivanovic Y."/>
            <person name="Moreira D."/>
            <person name="Rodriguez-Valera F."/>
            <person name="Lopez-Garcia P."/>
        </authorList>
    </citation>
    <scope>NUCLEOTIDE SEQUENCE</scope>
</reference>
<evidence type="ECO:0000259" key="1">
    <source>
        <dbReference type="Pfam" id="PF00483"/>
    </source>
</evidence>
<dbReference type="NCBIfam" id="TIGR01208">
    <property type="entry name" value="rmlA_long"/>
    <property type="match status" value="1"/>
</dbReference>
<dbReference type="PANTHER" id="PTHR42883:SF2">
    <property type="entry name" value="THYMIDYLYLTRANSFERASE"/>
    <property type="match status" value="1"/>
</dbReference>
<dbReference type="InterPro" id="IPR005835">
    <property type="entry name" value="NTP_transferase_dom"/>
</dbReference>
<feature type="domain" description="Mannose-1-phosphate guanyltransferase C-terminal" evidence="2">
    <location>
        <begin position="273"/>
        <end position="353"/>
    </location>
</feature>
<dbReference type="PANTHER" id="PTHR42883">
    <property type="entry name" value="GLUCOSE-1-PHOSPHATE THYMIDYLTRANSFERASE"/>
    <property type="match status" value="1"/>
</dbReference>
<accession>A0A075HPA4</accession>
<evidence type="ECO:0000313" key="3">
    <source>
        <dbReference type="EMBL" id="AIF18246.1"/>
    </source>
</evidence>
<dbReference type="GO" id="GO:0008879">
    <property type="term" value="F:glucose-1-phosphate thymidylyltransferase activity"/>
    <property type="evidence" value="ECO:0007669"/>
    <property type="project" value="UniProtKB-EC"/>
</dbReference>
<dbReference type="AlphaFoldDB" id="A0A075HPA4"/>
<proteinExistence type="predicted"/>
<dbReference type="Pfam" id="PF00483">
    <property type="entry name" value="NTP_transferase"/>
    <property type="match status" value="1"/>
</dbReference>
<dbReference type="Gene3D" id="3.90.550.10">
    <property type="entry name" value="Spore Coat Polysaccharide Biosynthesis Protein SpsA, Chain A"/>
    <property type="match status" value="1"/>
</dbReference>
<keyword evidence="3" id="KW-0808">Transferase</keyword>
<sequence>MKGIILHGGHGTRLRPLTHTGPKQLLPIANKPMSQYALEDLKNVGIHDIAIIIGDIYPEKVKEYYGDGKQFGVNITYIYQEKPKGISHAIRLCKEFVGDDKFIVYLGDNVLRKSLIDYTKKFSSSGLDAMILLCEVDNPSKFGVAYIDKEDSLKIKNIIEKPKNPTSNLAVIGVYFLTPKIFDIIDNLKPSMRGELEITDALQLLMDTGNTIAYDTVTGWWKDTGTPDDIIHANRLVLDSIGTEEQFLAEKDASIKDNIIIGNNTEISQDSSIIGPAIIGKNCKIRNAVRLGPYVSIGDNCILENCNIENSILMKDCKVYAQVNLSSSIIANGSQIDGGHDVITKSQFLLGERTHLKL</sequence>
<dbReference type="Pfam" id="PF25087">
    <property type="entry name" value="GMPPB_C"/>
    <property type="match status" value="1"/>
</dbReference>
<dbReference type="Gene3D" id="2.160.10.10">
    <property type="entry name" value="Hexapeptide repeat proteins"/>
    <property type="match status" value="1"/>
</dbReference>
<dbReference type="InterPro" id="IPR029044">
    <property type="entry name" value="Nucleotide-diphossugar_trans"/>
</dbReference>
<dbReference type="InterPro" id="IPR005908">
    <property type="entry name" value="G1P_thy_trans_l"/>
</dbReference>
<organism evidence="3">
    <name type="scientific">uncultured marine thaumarchaeote KM3_82_C03</name>
    <dbReference type="NCBI Taxonomy" id="1456303"/>
    <lineage>
        <taxon>Archaea</taxon>
        <taxon>Nitrososphaerota</taxon>
        <taxon>environmental samples</taxon>
    </lineage>
</organism>
<feature type="domain" description="Nucleotidyl transferase" evidence="1">
    <location>
        <begin position="2"/>
        <end position="238"/>
    </location>
</feature>
<dbReference type="CDD" id="cd04189">
    <property type="entry name" value="G1P_TT_long"/>
    <property type="match status" value="1"/>
</dbReference>
<dbReference type="EMBL" id="KF901105">
    <property type="protein sequence ID" value="AIF18246.1"/>
    <property type="molecule type" value="Genomic_DNA"/>
</dbReference>
<dbReference type="SUPFAM" id="SSF53448">
    <property type="entry name" value="Nucleotide-diphospho-sugar transferases"/>
    <property type="match status" value="1"/>
</dbReference>